<name>A0AAV0APS0_PHAPC</name>
<reference evidence="1" key="1">
    <citation type="submission" date="2022-06" db="EMBL/GenBank/DDBJ databases">
        <authorList>
            <consortium name="SYNGENTA / RWTH Aachen University"/>
        </authorList>
    </citation>
    <scope>NUCLEOTIDE SEQUENCE</scope>
</reference>
<evidence type="ECO:0000313" key="1">
    <source>
        <dbReference type="EMBL" id="CAH7669311.1"/>
    </source>
</evidence>
<proteinExistence type="predicted"/>
<organism evidence="1 2">
    <name type="scientific">Phakopsora pachyrhizi</name>
    <name type="common">Asian soybean rust disease fungus</name>
    <dbReference type="NCBI Taxonomy" id="170000"/>
    <lineage>
        <taxon>Eukaryota</taxon>
        <taxon>Fungi</taxon>
        <taxon>Dikarya</taxon>
        <taxon>Basidiomycota</taxon>
        <taxon>Pucciniomycotina</taxon>
        <taxon>Pucciniomycetes</taxon>
        <taxon>Pucciniales</taxon>
        <taxon>Phakopsoraceae</taxon>
        <taxon>Phakopsora</taxon>
    </lineage>
</organism>
<keyword evidence="2" id="KW-1185">Reference proteome</keyword>
<evidence type="ECO:0000313" key="2">
    <source>
        <dbReference type="Proteomes" id="UP001153365"/>
    </source>
</evidence>
<dbReference type="EMBL" id="CALTRL010000696">
    <property type="protein sequence ID" value="CAH7669311.1"/>
    <property type="molecule type" value="Genomic_DNA"/>
</dbReference>
<accession>A0AAV0APS0</accession>
<dbReference type="AlphaFoldDB" id="A0AAV0APS0"/>
<protein>
    <submittedName>
        <fullName evidence="1">Uncharacterized protein</fullName>
    </submittedName>
</protein>
<dbReference type="Proteomes" id="UP001153365">
    <property type="component" value="Unassembled WGS sequence"/>
</dbReference>
<sequence>MRVVVEDLVKEDDGKEVKGGFCWILLGFEEEGNGWQHWKEEQKLGQSSWSKTTGATDL</sequence>
<comment type="caution">
    <text evidence="1">The sequence shown here is derived from an EMBL/GenBank/DDBJ whole genome shotgun (WGS) entry which is preliminary data.</text>
</comment>
<gene>
    <name evidence="1" type="ORF">PPACK8108_LOCUS3910</name>
</gene>